<dbReference type="Pfam" id="PF24491">
    <property type="entry name" value="DUF7586"/>
    <property type="match status" value="1"/>
</dbReference>
<dbReference type="AlphaFoldDB" id="A0A1S1PIA7"/>
<dbReference type="SUPFAM" id="SSF56601">
    <property type="entry name" value="beta-lactamase/transpeptidase-like"/>
    <property type="match status" value="1"/>
</dbReference>
<accession>A0A1S1PIA7</accession>
<evidence type="ECO:0000259" key="1">
    <source>
        <dbReference type="Pfam" id="PF00144"/>
    </source>
</evidence>
<feature type="domain" description="DUF7586" evidence="2">
    <location>
        <begin position="365"/>
        <end position="449"/>
    </location>
</feature>
<feature type="domain" description="Beta-lactamase-related" evidence="1">
    <location>
        <begin position="28"/>
        <end position="349"/>
    </location>
</feature>
<dbReference type="OrthoDB" id="3863176at2"/>
<dbReference type="InterPro" id="IPR001466">
    <property type="entry name" value="Beta-lactam-related"/>
</dbReference>
<keyword evidence="3" id="KW-0378">Hydrolase</keyword>
<sequence length="470" mass="50011">MTLPSEESPSEELLPGTRRALLHRLAVGQAEGRTPSLVGAVVRGGRLVWADGRSMIDGHSPDADVQYRIGSITKTFVAVQVMRLRDEGVLDLADPLDRHLPGTAAGPGAGAGALTIAQLLGHTSGLASEPPGPWWERTPGTLRPLLDDVLHEPAVRHPAGRRFHYSNPGFALLGALVSRLRGQPWGDALHEEVLAPLGLTRTTLSPQAPHAGGFGVHPWADVMVPEPLEDTGVMAPAGQLWSTAADLSRWAAFLAQGDKAVLSADTLAEMRQPASGPDEADGWTTSYGLGLQLRRQDGRLLYGHLGSMPGFLAAVLVSQRDDVAAVVLANVTAGPAVALIAADLIRIVAEHEPRIPDPWRPLPAVDPALLALTGLWHWGPSPHLLHLRADRGLELIPQSQTGRGARFRAEADGTWTGLDGYYAGETLRVVRAPDGAVSHLDIGTFVFSRTPYDPDADIPGGLDPGGWRTY</sequence>
<dbReference type="EMBL" id="MAXA01000259">
    <property type="protein sequence ID" value="OHV20991.1"/>
    <property type="molecule type" value="Genomic_DNA"/>
</dbReference>
<reference evidence="4" key="1">
    <citation type="submission" date="2016-07" db="EMBL/GenBank/DDBJ databases">
        <title>Frankia sp. NRRL B-16219 Genome sequencing.</title>
        <authorList>
            <person name="Ghodhbane-Gtari F."/>
            <person name="Swanson E."/>
            <person name="Gueddou A."/>
            <person name="Louati M."/>
            <person name="Nouioui I."/>
            <person name="Hezbri K."/>
            <person name="Abebe-Akele F."/>
            <person name="Simpson S."/>
            <person name="Morris K."/>
            <person name="Thomas K."/>
            <person name="Gtari M."/>
            <person name="Tisa L.S."/>
        </authorList>
    </citation>
    <scope>NUCLEOTIDE SEQUENCE [LARGE SCALE GENOMIC DNA]</scope>
    <source>
        <strain evidence="4">NRRL B-16219</strain>
    </source>
</reference>
<dbReference type="InterPro" id="IPR012338">
    <property type="entry name" value="Beta-lactam/transpept-like"/>
</dbReference>
<dbReference type="Gene3D" id="3.40.710.10">
    <property type="entry name" value="DD-peptidase/beta-lactamase superfamily"/>
    <property type="match status" value="1"/>
</dbReference>
<gene>
    <name evidence="3" type="ORF">BBK14_27250</name>
</gene>
<organism evidence="3 4">
    <name type="scientific">Parafrankia soli</name>
    <dbReference type="NCBI Taxonomy" id="2599596"/>
    <lineage>
        <taxon>Bacteria</taxon>
        <taxon>Bacillati</taxon>
        <taxon>Actinomycetota</taxon>
        <taxon>Actinomycetes</taxon>
        <taxon>Frankiales</taxon>
        <taxon>Frankiaceae</taxon>
        <taxon>Parafrankia</taxon>
    </lineage>
</organism>
<dbReference type="Pfam" id="PF00144">
    <property type="entry name" value="Beta-lactamase"/>
    <property type="match status" value="1"/>
</dbReference>
<dbReference type="PANTHER" id="PTHR46825">
    <property type="entry name" value="D-ALANYL-D-ALANINE-CARBOXYPEPTIDASE/ENDOPEPTIDASE AMPH"/>
    <property type="match status" value="1"/>
</dbReference>
<name>A0A1S1PIA7_9ACTN</name>
<dbReference type="PANTHER" id="PTHR46825:SF7">
    <property type="entry name" value="D-ALANYL-D-ALANINE CARBOXYPEPTIDASE"/>
    <property type="match status" value="1"/>
</dbReference>
<dbReference type="GO" id="GO:0016787">
    <property type="term" value="F:hydrolase activity"/>
    <property type="evidence" value="ECO:0007669"/>
    <property type="project" value="UniProtKB-KW"/>
</dbReference>
<dbReference type="Proteomes" id="UP000179769">
    <property type="component" value="Unassembled WGS sequence"/>
</dbReference>
<evidence type="ECO:0000313" key="4">
    <source>
        <dbReference type="Proteomes" id="UP000179769"/>
    </source>
</evidence>
<comment type="caution">
    <text evidence="3">The sequence shown here is derived from an EMBL/GenBank/DDBJ whole genome shotgun (WGS) entry which is preliminary data.</text>
</comment>
<evidence type="ECO:0000259" key="2">
    <source>
        <dbReference type="Pfam" id="PF24491"/>
    </source>
</evidence>
<keyword evidence="4" id="KW-1185">Reference proteome</keyword>
<protein>
    <submittedName>
        <fullName evidence="3">Serine hydrolase</fullName>
    </submittedName>
</protein>
<dbReference type="InterPro" id="IPR056008">
    <property type="entry name" value="DUF7586"/>
</dbReference>
<dbReference type="RefSeq" id="WP_071066621.1">
    <property type="nucleotide sequence ID" value="NZ_MAXA01000259.1"/>
</dbReference>
<dbReference type="InterPro" id="IPR050491">
    <property type="entry name" value="AmpC-like"/>
</dbReference>
<evidence type="ECO:0000313" key="3">
    <source>
        <dbReference type="EMBL" id="OHV20991.1"/>
    </source>
</evidence>
<proteinExistence type="predicted"/>